<keyword evidence="2" id="KW-1185">Reference proteome</keyword>
<dbReference type="Proteomes" id="UP000215224">
    <property type="component" value="Chromosome"/>
</dbReference>
<dbReference type="RefSeq" id="WP_066419618.1">
    <property type="nucleotide sequence ID" value="NZ_CP018866.1"/>
</dbReference>
<evidence type="ECO:0000313" key="2">
    <source>
        <dbReference type="Proteomes" id="UP000215224"/>
    </source>
</evidence>
<protein>
    <submittedName>
        <fullName evidence="1">Ribonuclease</fullName>
    </submittedName>
</protein>
<reference evidence="1 2" key="1">
    <citation type="submission" date="2016-12" db="EMBL/GenBank/DDBJ databases">
        <title>The whole genome sequencing and assembly of Bacillus cohnii DSM 6307T strain.</title>
        <authorList>
            <person name="Lee Y.-J."/>
            <person name="Yi H."/>
            <person name="Bahn Y.-S."/>
            <person name="Kim J.F."/>
            <person name="Lee D.-W."/>
        </authorList>
    </citation>
    <scope>NUCLEOTIDE SEQUENCE [LARGE SCALE GENOMIC DNA]</scope>
    <source>
        <strain evidence="1 2">DSM 6307</strain>
    </source>
</reference>
<dbReference type="InterPro" id="IPR025619">
    <property type="entry name" value="YlzJ"/>
</dbReference>
<gene>
    <name evidence="1" type="ORF">BC6307_12315</name>
</gene>
<evidence type="ECO:0000313" key="1">
    <source>
        <dbReference type="EMBL" id="AST92002.1"/>
    </source>
</evidence>
<dbReference type="STRING" id="1314751.GCA_001591425_03748"/>
<dbReference type="EMBL" id="CP018866">
    <property type="protein sequence ID" value="AST92002.1"/>
    <property type="molecule type" value="Genomic_DNA"/>
</dbReference>
<name>A0A223KR95_9BACI</name>
<organism evidence="1 2">
    <name type="scientific">Sutcliffiella cohnii</name>
    <dbReference type="NCBI Taxonomy" id="33932"/>
    <lineage>
        <taxon>Bacteria</taxon>
        <taxon>Bacillati</taxon>
        <taxon>Bacillota</taxon>
        <taxon>Bacilli</taxon>
        <taxon>Bacillales</taxon>
        <taxon>Bacillaceae</taxon>
        <taxon>Sutcliffiella</taxon>
    </lineage>
</organism>
<dbReference type="Pfam" id="PF14035">
    <property type="entry name" value="YlzJ"/>
    <property type="match status" value="1"/>
</dbReference>
<dbReference type="AlphaFoldDB" id="A0A223KR95"/>
<accession>A0A223KR95</accession>
<sequence>MILYTMMPQETIFPTASDDYSKQRVVSYNGISFMVQQTENNSFQIVRNLSTDPAHYLDEQYSPGTVINITFE</sequence>
<dbReference type="KEGG" id="bcoh:BC6307_12315"/>
<proteinExistence type="predicted"/>